<reference evidence="1" key="1">
    <citation type="journal article" date="2004" name="Nature">
        <title>Genome duplication in the teleost fish Tetraodon nigroviridis reveals the early vertebrate proto-karyotype.</title>
        <authorList>
            <person name="Jaillon O."/>
            <person name="Aury J.-M."/>
            <person name="Brunet F."/>
            <person name="Petit J.-L."/>
            <person name="Stange-Thomann N."/>
            <person name="Mauceli E."/>
            <person name="Bouneau L."/>
            <person name="Fischer C."/>
            <person name="Ozouf-Costaz C."/>
            <person name="Bernot A."/>
            <person name="Nicaud S."/>
            <person name="Jaffe D."/>
            <person name="Fisher S."/>
            <person name="Lutfalla G."/>
            <person name="Dossat C."/>
            <person name="Segurens B."/>
            <person name="Dasilva C."/>
            <person name="Salanoubat M."/>
            <person name="Levy M."/>
            <person name="Boudet N."/>
            <person name="Castellano S."/>
            <person name="Anthouard V."/>
            <person name="Jubin C."/>
            <person name="Castelli V."/>
            <person name="Katinka M."/>
            <person name="Vacherie B."/>
            <person name="Biemont C."/>
            <person name="Skalli Z."/>
            <person name="Cattolico L."/>
            <person name="Poulain J."/>
            <person name="De Berardinis V."/>
            <person name="Cruaud C."/>
            <person name="Duprat S."/>
            <person name="Brottier P."/>
            <person name="Coutanceau J.-P."/>
            <person name="Gouzy J."/>
            <person name="Parra G."/>
            <person name="Lardier G."/>
            <person name="Chapple C."/>
            <person name="McKernan K.J."/>
            <person name="McEwan P."/>
            <person name="Bosak S."/>
            <person name="Kellis M."/>
            <person name="Volff J.-N."/>
            <person name="Guigo R."/>
            <person name="Zody M.C."/>
            <person name="Mesirov J."/>
            <person name="Lindblad-Toh K."/>
            <person name="Birren B."/>
            <person name="Nusbaum C."/>
            <person name="Kahn D."/>
            <person name="Robinson-Rechavi M."/>
            <person name="Laudet V."/>
            <person name="Schachter V."/>
            <person name="Quetier F."/>
            <person name="Saurin W."/>
            <person name="Scarpelli C."/>
            <person name="Wincker P."/>
            <person name="Lander E.S."/>
            <person name="Weissenbach J."/>
            <person name="Roest Crollius H."/>
        </authorList>
    </citation>
    <scope>NUCLEOTIDE SEQUENCE [LARGE SCALE GENOMIC DNA]</scope>
</reference>
<proteinExistence type="predicted"/>
<organism evidence="1">
    <name type="scientific">Tetraodon nigroviridis</name>
    <name type="common">Spotted green pufferfish</name>
    <name type="synonym">Chelonodon nigroviridis</name>
    <dbReference type="NCBI Taxonomy" id="99883"/>
    <lineage>
        <taxon>Eukaryota</taxon>
        <taxon>Metazoa</taxon>
        <taxon>Chordata</taxon>
        <taxon>Craniata</taxon>
        <taxon>Vertebrata</taxon>
        <taxon>Euteleostomi</taxon>
        <taxon>Actinopterygii</taxon>
        <taxon>Neopterygii</taxon>
        <taxon>Teleostei</taxon>
        <taxon>Neoteleostei</taxon>
        <taxon>Acanthomorphata</taxon>
        <taxon>Eupercaria</taxon>
        <taxon>Tetraodontiformes</taxon>
        <taxon>Tetradontoidea</taxon>
        <taxon>Tetraodontidae</taxon>
        <taxon>Tetraodon</taxon>
    </lineage>
</organism>
<comment type="caution">
    <text evidence="1">The sequence shown here is derived from an EMBL/GenBank/DDBJ whole genome shotgun (WGS) entry which is preliminary data.</text>
</comment>
<feature type="non-terminal residue" evidence="1">
    <location>
        <position position="1"/>
    </location>
</feature>
<reference evidence="1" key="2">
    <citation type="submission" date="2004-02" db="EMBL/GenBank/DDBJ databases">
        <authorList>
            <consortium name="Genoscope"/>
            <consortium name="Whitehead Institute Centre for Genome Research"/>
        </authorList>
    </citation>
    <scope>NUCLEOTIDE SEQUENCE</scope>
</reference>
<sequence length="66" mass="7950">VGPRIRTLRLDFWQRERAEPTQQRLRDRLLCLPAFTGYEPSQRSHLPNPCTTKHCWWPRLTDPHLT</sequence>
<gene>
    <name evidence="1" type="ORF">GSTENG00002814001</name>
</gene>
<dbReference type="AlphaFoldDB" id="Q4TDG1"/>
<accession>Q4TDG1</accession>
<evidence type="ECO:0000313" key="1">
    <source>
        <dbReference type="EMBL" id="CAF89071.1"/>
    </source>
</evidence>
<name>Q4TDG1_TETNG</name>
<dbReference type="KEGG" id="tng:GSTEN00002814G001"/>
<dbReference type="EMBL" id="CAAE01006284">
    <property type="protein sequence ID" value="CAF89071.1"/>
    <property type="molecule type" value="Genomic_DNA"/>
</dbReference>
<protein>
    <submittedName>
        <fullName evidence="1">(spotted green pufferfish) hypothetical protein</fullName>
    </submittedName>
</protein>